<sequence>MTASTRRTPTLISPLGFALLMASVSLPSLADDKPLMQRVDFQTEVSRVLANDLLRATLTIEANNSDPVALSKTLTQALNAGLKQAKSYPTVTVSTGNQSSYPVYTRAQKIEGWRGKASLDLESTDFKAASALIAQLQSQMQLRQIDFVVAEETRRALEDSLTREAIAAFRDKAALVTKSWGAKRYELVQMSVGSTGNDYRPPMMVRAMAMKVESDSMPAQNLAAGESRVRITVNGSIALSQ</sequence>
<dbReference type="AlphaFoldDB" id="A0A3E0H3J0"/>
<dbReference type="Pfam" id="PF04402">
    <property type="entry name" value="SIMPL"/>
    <property type="match status" value="1"/>
</dbReference>
<dbReference type="PANTHER" id="PTHR34387:SF1">
    <property type="entry name" value="PERIPLASMIC IMMUNOGENIC PROTEIN"/>
    <property type="match status" value="1"/>
</dbReference>
<proteinExistence type="predicted"/>
<keyword evidence="1" id="KW-0732">Signal</keyword>
<dbReference type="InterPro" id="IPR052022">
    <property type="entry name" value="26kDa_periplasmic_antigen"/>
</dbReference>
<organism evidence="2 3">
    <name type="scientific">Paraperlucidibaca baekdonensis</name>
    <dbReference type="NCBI Taxonomy" id="748120"/>
    <lineage>
        <taxon>Bacteria</taxon>
        <taxon>Pseudomonadati</taxon>
        <taxon>Pseudomonadota</taxon>
        <taxon>Gammaproteobacteria</taxon>
        <taxon>Moraxellales</taxon>
        <taxon>Moraxellaceae</taxon>
        <taxon>Paraperlucidibaca</taxon>
    </lineage>
</organism>
<dbReference type="Proteomes" id="UP000256774">
    <property type="component" value="Unassembled WGS sequence"/>
</dbReference>
<dbReference type="GO" id="GO:0006974">
    <property type="term" value="P:DNA damage response"/>
    <property type="evidence" value="ECO:0007669"/>
    <property type="project" value="TreeGrafter"/>
</dbReference>
<evidence type="ECO:0000313" key="3">
    <source>
        <dbReference type="Proteomes" id="UP000256774"/>
    </source>
</evidence>
<dbReference type="OrthoDB" id="7062395at2"/>
<feature type="signal peptide" evidence="1">
    <location>
        <begin position="1"/>
        <end position="30"/>
    </location>
</feature>
<evidence type="ECO:0000313" key="2">
    <source>
        <dbReference type="EMBL" id="REH37879.1"/>
    </source>
</evidence>
<dbReference type="RefSeq" id="WP_116208473.1">
    <property type="nucleotide sequence ID" value="NZ_QUNR01000003.1"/>
</dbReference>
<keyword evidence="3" id="KW-1185">Reference proteome</keyword>
<feature type="chain" id="PRO_5017817824" evidence="1">
    <location>
        <begin position="31"/>
        <end position="241"/>
    </location>
</feature>
<dbReference type="Gene3D" id="3.30.110.170">
    <property type="entry name" value="Protein of unknown function (DUF541), domain 1"/>
    <property type="match status" value="1"/>
</dbReference>
<gene>
    <name evidence="2" type="ORF">DFR26_1663</name>
</gene>
<dbReference type="InterPro" id="IPR007497">
    <property type="entry name" value="SIMPL/DUF541"/>
</dbReference>
<name>A0A3E0H3J0_9GAMM</name>
<accession>A0A3E0H3J0</accession>
<protein>
    <submittedName>
        <fullName evidence="2">Putative secreted protein</fullName>
    </submittedName>
</protein>
<comment type="caution">
    <text evidence="2">The sequence shown here is derived from an EMBL/GenBank/DDBJ whole genome shotgun (WGS) entry which is preliminary data.</text>
</comment>
<dbReference type="EMBL" id="QUNR01000003">
    <property type="protein sequence ID" value="REH37879.1"/>
    <property type="molecule type" value="Genomic_DNA"/>
</dbReference>
<dbReference type="PANTHER" id="PTHR34387">
    <property type="entry name" value="SLR1258 PROTEIN"/>
    <property type="match status" value="1"/>
</dbReference>
<dbReference type="Gene3D" id="3.30.70.2970">
    <property type="entry name" value="Protein of unknown function (DUF541), domain 2"/>
    <property type="match status" value="1"/>
</dbReference>
<evidence type="ECO:0000256" key="1">
    <source>
        <dbReference type="SAM" id="SignalP"/>
    </source>
</evidence>
<reference evidence="2 3" key="1">
    <citation type="submission" date="2018-08" db="EMBL/GenBank/DDBJ databases">
        <title>Genomic Encyclopedia of Type Strains, Phase IV (KMG-IV): sequencing the most valuable type-strain genomes for metagenomic binning, comparative biology and taxonomic classification.</title>
        <authorList>
            <person name="Goeker M."/>
        </authorList>
    </citation>
    <scope>NUCLEOTIDE SEQUENCE [LARGE SCALE GENOMIC DNA]</scope>
    <source>
        <strain evidence="2 3">DSM 26022</strain>
    </source>
</reference>